<protein>
    <submittedName>
        <fullName evidence="3">DUF2291 domain-containing protein</fullName>
    </submittedName>
</protein>
<dbReference type="SUPFAM" id="SSF141318">
    <property type="entry name" value="TM0957-like"/>
    <property type="match status" value="1"/>
</dbReference>
<evidence type="ECO:0000256" key="2">
    <source>
        <dbReference type="SAM" id="Phobius"/>
    </source>
</evidence>
<dbReference type="Proteomes" id="UP001165368">
    <property type="component" value="Unassembled WGS sequence"/>
</dbReference>
<gene>
    <name evidence="3" type="ORF">LVY72_02595</name>
</gene>
<dbReference type="Gene3D" id="2.40.50.420">
    <property type="entry name" value="Envelope glycoprotein gp160, DUF2291, alpha/beta domain"/>
    <property type="match status" value="1"/>
</dbReference>
<proteinExistence type="predicted"/>
<dbReference type="EMBL" id="JAKLTQ010000001">
    <property type="protein sequence ID" value="MCG2620798.1"/>
    <property type="molecule type" value="Genomic_DNA"/>
</dbReference>
<evidence type="ECO:0000313" key="3">
    <source>
        <dbReference type="EMBL" id="MCG2620798.1"/>
    </source>
</evidence>
<dbReference type="PIRSF" id="PIRSF033535">
    <property type="entry name" value="UCP033535_plp"/>
    <property type="match status" value="1"/>
</dbReference>
<organism evidence="3 4">
    <name type="scientific">Arthrobacter hankyongi</name>
    <dbReference type="NCBI Taxonomy" id="2904801"/>
    <lineage>
        <taxon>Bacteria</taxon>
        <taxon>Bacillati</taxon>
        <taxon>Actinomycetota</taxon>
        <taxon>Actinomycetes</taxon>
        <taxon>Micrococcales</taxon>
        <taxon>Micrococcaceae</taxon>
        <taxon>Arthrobacter</taxon>
    </lineage>
</organism>
<feature type="region of interest" description="Disordered" evidence="1">
    <location>
        <begin position="1"/>
        <end position="23"/>
    </location>
</feature>
<dbReference type="Pfam" id="PF10054">
    <property type="entry name" value="DUF2291"/>
    <property type="match status" value="1"/>
</dbReference>
<accession>A0ABS9L2C4</accession>
<dbReference type="Gene3D" id="1.10.10.1260">
    <property type="entry name" value="Envelope glycoprotein gp160, DUF2291, helical domain"/>
    <property type="match status" value="1"/>
</dbReference>
<keyword evidence="2" id="KW-1133">Transmembrane helix</keyword>
<comment type="caution">
    <text evidence="3">The sequence shown here is derived from an EMBL/GenBank/DDBJ whole genome shotgun (WGS) entry which is preliminary data.</text>
</comment>
<keyword evidence="4" id="KW-1185">Reference proteome</keyword>
<name>A0ABS9L2C4_9MICC</name>
<evidence type="ECO:0000256" key="1">
    <source>
        <dbReference type="SAM" id="MobiDB-lite"/>
    </source>
</evidence>
<reference evidence="3" key="1">
    <citation type="submission" date="2022-01" db="EMBL/GenBank/DDBJ databases">
        <authorList>
            <person name="Jo J.-H."/>
            <person name="Im W.-T."/>
        </authorList>
    </citation>
    <scope>NUCLEOTIDE SEQUENCE</scope>
    <source>
        <strain evidence="3">I2-34</strain>
    </source>
</reference>
<dbReference type="RefSeq" id="WP_237817883.1">
    <property type="nucleotide sequence ID" value="NZ_JAKLTQ010000001.1"/>
</dbReference>
<keyword evidence="2" id="KW-0812">Transmembrane</keyword>
<evidence type="ECO:0000313" key="4">
    <source>
        <dbReference type="Proteomes" id="UP001165368"/>
    </source>
</evidence>
<sequence>MSTATSTPTSETPKPGTPKKAPKKSFFTPGRLIAAGVILVVLILMFFSTKILTGKEATEAAPGTFSPQSYAQEKFDSEIAPDIVKRATELAVVQKAIAADPAAAAKKYGVVSGSSPAVYSVKFTGTAGKPEANGQLPVTVPGMPADIKVLVQTGPAINGTAVRDATGKVQFSQFKNQIDYQNVGAELNKQVKDKVLANVDPASLAGKKVAAVGAFSLINPSAYIITPVQIGEAK</sequence>
<feature type="compositionally biased region" description="Low complexity" evidence="1">
    <location>
        <begin position="1"/>
        <end position="14"/>
    </location>
</feature>
<dbReference type="InterPro" id="IPR014582">
    <property type="entry name" value="UCP033535_lipo"/>
</dbReference>
<dbReference type="InterPro" id="IPR036215">
    <property type="entry name" value="TM0957-like_sf"/>
</dbReference>
<feature type="transmembrane region" description="Helical" evidence="2">
    <location>
        <begin position="26"/>
        <end position="47"/>
    </location>
</feature>
<keyword evidence="2" id="KW-0472">Membrane</keyword>